<name>A0ABV1RX23_9BACT</name>
<organism evidence="1 2">
    <name type="scientific">Pontibacter populi</name>
    <dbReference type="NCBI Taxonomy" id="890055"/>
    <lineage>
        <taxon>Bacteria</taxon>
        <taxon>Pseudomonadati</taxon>
        <taxon>Bacteroidota</taxon>
        <taxon>Cytophagia</taxon>
        <taxon>Cytophagales</taxon>
        <taxon>Hymenobacteraceae</taxon>
        <taxon>Pontibacter</taxon>
    </lineage>
</organism>
<keyword evidence="2" id="KW-1185">Reference proteome</keyword>
<sequence>MILIFCSSTNSFGQNKIISGRIIDEHLNPLADAVIQTLDSTYAARADKDGYYVLKVPEETKRIKAWAVGMETETFNLSNNCEFNLILFDNIIAEFETKAEHQERYKNRKRELPRLCKEAINKGIIDKNKPCS</sequence>
<protein>
    <submittedName>
        <fullName evidence="1">Carboxypeptidase-like regulatory domain-containing protein</fullName>
    </submittedName>
</protein>
<dbReference type="InterPro" id="IPR008969">
    <property type="entry name" value="CarboxyPept-like_regulatory"/>
</dbReference>
<accession>A0ABV1RX23</accession>
<dbReference type="Gene3D" id="2.60.40.1120">
    <property type="entry name" value="Carboxypeptidase-like, regulatory domain"/>
    <property type="match status" value="1"/>
</dbReference>
<proteinExistence type="predicted"/>
<gene>
    <name evidence="1" type="ORF">ABS362_15415</name>
</gene>
<dbReference type="RefSeq" id="WP_350413458.1">
    <property type="nucleotide sequence ID" value="NZ_JBEOKT010000016.1"/>
</dbReference>
<dbReference type="Proteomes" id="UP001476807">
    <property type="component" value="Unassembled WGS sequence"/>
</dbReference>
<dbReference type="SUPFAM" id="SSF49464">
    <property type="entry name" value="Carboxypeptidase regulatory domain-like"/>
    <property type="match status" value="1"/>
</dbReference>
<evidence type="ECO:0000313" key="1">
    <source>
        <dbReference type="EMBL" id="MER2998943.1"/>
    </source>
</evidence>
<comment type="caution">
    <text evidence="1">The sequence shown here is derived from an EMBL/GenBank/DDBJ whole genome shotgun (WGS) entry which is preliminary data.</text>
</comment>
<dbReference type="EMBL" id="JBEOKT010000016">
    <property type="protein sequence ID" value="MER2998943.1"/>
    <property type="molecule type" value="Genomic_DNA"/>
</dbReference>
<reference evidence="1 2" key="1">
    <citation type="submission" date="2024-06" db="EMBL/GenBank/DDBJ databases">
        <title>Pontibacter populi HYL7-15.</title>
        <authorList>
            <person name="Kim M.K."/>
        </authorList>
    </citation>
    <scope>NUCLEOTIDE SEQUENCE [LARGE SCALE GENOMIC DNA]</scope>
    <source>
        <strain evidence="1 2">HYL7-15</strain>
    </source>
</reference>
<evidence type="ECO:0000313" key="2">
    <source>
        <dbReference type="Proteomes" id="UP001476807"/>
    </source>
</evidence>